<comment type="caution">
    <text evidence="3">The sequence shown here is derived from an EMBL/GenBank/DDBJ whole genome shotgun (WGS) entry which is preliminary data.</text>
</comment>
<proteinExistence type="predicted"/>
<dbReference type="AlphaFoldDB" id="A0A176WRF8"/>
<dbReference type="SUPFAM" id="SSF53448">
    <property type="entry name" value="Nucleotide-diphospho-sugar transferases"/>
    <property type="match status" value="1"/>
</dbReference>
<feature type="domain" description="UGP3-like C-terminal hexapeptide repeats" evidence="2">
    <location>
        <begin position="802"/>
        <end position="961"/>
    </location>
</feature>
<evidence type="ECO:0000313" key="4">
    <source>
        <dbReference type="Proteomes" id="UP000077202"/>
    </source>
</evidence>
<reference evidence="3" key="1">
    <citation type="submission" date="2016-03" db="EMBL/GenBank/DDBJ databases">
        <title>Mechanisms controlling the formation of the plant cell surface in tip-growing cells are functionally conserved among land plants.</title>
        <authorList>
            <person name="Honkanen S."/>
            <person name="Jones V.A."/>
            <person name="Morieri G."/>
            <person name="Champion C."/>
            <person name="Hetherington A.J."/>
            <person name="Kelly S."/>
            <person name="Saint-Marcoux D."/>
            <person name="Proust H."/>
            <person name="Prescott H."/>
            <person name="Dolan L."/>
        </authorList>
    </citation>
    <scope>NUCLEOTIDE SEQUENCE [LARGE SCALE GENOMIC DNA]</scope>
    <source>
        <tissue evidence="3">Whole gametophyte</tissue>
    </source>
</reference>
<evidence type="ECO:0000259" key="2">
    <source>
        <dbReference type="Pfam" id="PF25441"/>
    </source>
</evidence>
<dbReference type="GO" id="GO:0003977">
    <property type="term" value="F:UDP-N-acetylglucosamine diphosphorylase activity"/>
    <property type="evidence" value="ECO:0007669"/>
    <property type="project" value="TreeGrafter"/>
</dbReference>
<sequence>MATHNALQSVLHTASMRELSLASLGPYPAAVPSSRSSWNGGAWLVSSSSKHFLDRNELTILLQRGRRNQKLNRDFSQRCSISCEGGNDEDRWGSHGHGWDVQSPGQRRSSYVPLALSTLPITQPSPDAEKTEKWRLDDEITELQGLQKQLISCKNLREKISAIETSRRVKNAFNGIGRSGIYVKPAIALAGKVLDERSLYVLKCLVAIGQDHLLDYSVALEDAFFVQDESNHRTISSTEGKPVSSVKEVLKRLAKAIENWDGSGNQFWQSMPNLITNWSHEMLDFSDTEETIALESLEDPSDGGEDRVLQSLTDLTKVLERLEKFYDSIGGIVGYQLKVLELIKASELGEEPSSDGPDFSNGRFSVPRGPDLASDQAFAMQAASWGLEGLSKMGEIYPLGGAGDRLGLVDEVTGECLPVAMLPYCGRTLLEGLIRDLQAREFLHFKVFGRQHITPVAIMTSAAKKNNERVLALCKSHGWFGRGKENFRLFEQPLVPTVAAADGQWLVTGPFQAVLKPGGHGVIWKLAYDEGILQWFQSKDRKAAIVRQISNPIAATDCTLLALSGMGLRYEKKFGFASCDRNVGTAEGVNVLMERRLPDGRWEYGVTCIEYTEFNKLGILDVPIAPGSTQAQYPANTNVLFVDLPSVEHIASSQSAASLPGMILNLKKPVKYVDHLGHKHSVLAGRLECTMQNIADSLVNKRSSRLPSKDHDKLDTYVIYNQRRKVTSSAKRRRKPGEHSLHQTPDGSFLDVTRNAFDLLSHCGVHMPEMEDNHRYVDSGPPFIVLIHPSIGPLWDIVSQKIQGGSLTPRSELQLEISEFAWTDVQLDGSLLVRATNVMGAVESNESGEGILQYGVRLNNVNVTNKGVDWECKNNIYWQNKISRLESLEIILEDNAEFEANNVTIEGSQKFFVPKGHRMIVTNSLSGMSCTLEKLSESLSPQGSWSWRYDLQANGEVLLEMITSDDSSYVANEVSKV</sequence>
<dbReference type="PANTHER" id="PTHR11952:SF14">
    <property type="entry name" value="UTP--GLUCOSE-1-PHOSPHATE URIDYLYLTRANSFERASE 3, CHLOROPLASTIC"/>
    <property type="match status" value="1"/>
</dbReference>
<feature type="compositionally biased region" description="Basic residues" evidence="1">
    <location>
        <begin position="725"/>
        <end position="736"/>
    </location>
</feature>
<organism evidence="3 4">
    <name type="scientific">Marchantia polymorpha subsp. ruderalis</name>
    <dbReference type="NCBI Taxonomy" id="1480154"/>
    <lineage>
        <taxon>Eukaryota</taxon>
        <taxon>Viridiplantae</taxon>
        <taxon>Streptophyta</taxon>
        <taxon>Embryophyta</taxon>
        <taxon>Marchantiophyta</taxon>
        <taxon>Marchantiopsida</taxon>
        <taxon>Marchantiidae</taxon>
        <taxon>Marchantiales</taxon>
        <taxon>Marchantiaceae</taxon>
        <taxon>Marchantia</taxon>
    </lineage>
</organism>
<dbReference type="Proteomes" id="UP000077202">
    <property type="component" value="Unassembled WGS sequence"/>
</dbReference>
<dbReference type="InterPro" id="IPR039741">
    <property type="entry name" value="UDP-sugar_pyrophosphorylase"/>
</dbReference>
<evidence type="ECO:0000313" key="3">
    <source>
        <dbReference type="EMBL" id="OAE35718.1"/>
    </source>
</evidence>
<dbReference type="PANTHER" id="PTHR11952">
    <property type="entry name" value="UDP- GLUCOSE PYROPHOSPHORYLASE"/>
    <property type="match status" value="1"/>
</dbReference>
<dbReference type="GO" id="GO:0006048">
    <property type="term" value="P:UDP-N-acetylglucosamine biosynthetic process"/>
    <property type="evidence" value="ECO:0007669"/>
    <property type="project" value="TreeGrafter"/>
</dbReference>
<evidence type="ECO:0000256" key="1">
    <source>
        <dbReference type="SAM" id="MobiDB-lite"/>
    </source>
</evidence>
<accession>A0A176WRF8</accession>
<protein>
    <recommendedName>
        <fullName evidence="2">UGP3-like C-terminal hexapeptide repeats domain-containing protein</fullName>
    </recommendedName>
</protein>
<gene>
    <name evidence="3" type="ORF">AXG93_1154s1730</name>
</gene>
<dbReference type="Gene3D" id="3.90.550.10">
    <property type="entry name" value="Spore Coat Polysaccharide Biosynthesis Protein SpsA, Chain A"/>
    <property type="match status" value="1"/>
</dbReference>
<name>A0A176WRF8_MARPO</name>
<dbReference type="EMBL" id="LVLJ01000095">
    <property type="protein sequence ID" value="OAE35718.1"/>
    <property type="molecule type" value="Genomic_DNA"/>
</dbReference>
<dbReference type="Pfam" id="PF25441">
    <property type="entry name" value="Hexapep_UGP3_C"/>
    <property type="match status" value="1"/>
</dbReference>
<dbReference type="InterPro" id="IPR029044">
    <property type="entry name" value="Nucleotide-diphossugar_trans"/>
</dbReference>
<keyword evidence="4" id="KW-1185">Reference proteome</keyword>
<feature type="region of interest" description="Disordered" evidence="1">
    <location>
        <begin position="725"/>
        <end position="747"/>
    </location>
</feature>
<dbReference type="InterPro" id="IPR057388">
    <property type="entry name" value="Hexapep_UGP3_C"/>
</dbReference>